<sequence length="188" mass="20590">MTDSKHCAFKDPTATVQRLTPIAQAEQARLAAARNISGPNPFSTFVGRTVLNPNLDQSSNFPANLFKGKKKVTPPGDEPVETNFQPQIGHPNIGSSAANWRRTEHPVAPKTNPLAPPAETPVNTSNIGPLIAELKAQRDKEKARREQDEYRIRRKAALKEQSLVTSIVAAVTKRIKDEDILKPDGSNL</sequence>
<dbReference type="Proteomes" id="UP000235392">
    <property type="component" value="Unassembled WGS sequence"/>
</dbReference>
<proteinExistence type="predicted"/>
<dbReference type="AlphaFoldDB" id="A0A2N5TXN6"/>
<organism evidence="2 3">
    <name type="scientific">Puccinia coronata f. sp. avenae</name>
    <dbReference type="NCBI Taxonomy" id="200324"/>
    <lineage>
        <taxon>Eukaryota</taxon>
        <taxon>Fungi</taxon>
        <taxon>Dikarya</taxon>
        <taxon>Basidiomycota</taxon>
        <taxon>Pucciniomycotina</taxon>
        <taxon>Pucciniomycetes</taxon>
        <taxon>Pucciniales</taxon>
        <taxon>Pucciniaceae</taxon>
        <taxon>Puccinia</taxon>
    </lineage>
</organism>
<evidence type="ECO:0000256" key="1">
    <source>
        <dbReference type="SAM" id="Coils"/>
    </source>
</evidence>
<evidence type="ECO:0000313" key="2">
    <source>
        <dbReference type="EMBL" id="PLW30263.1"/>
    </source>
</evidence>
<reference evidence="2 3" key="1">
    <citation type="submission" date="2017-11" db="EMBL/GenBank/DDBJ databases">
        <title>De novo assembly and phasing of dikaryotic genomes from two isolates of Puccinia coronata f. sp. avenae, the causal agent of oat crown rust.</title>
        <authorList>
            <person name="Miller M.E."/>
            <person name="Zhang Y."/>
            <person name="Omidvar V."/>
            <person name="Sperschneider J."/>
            <person name="Schwessinger B."/>
            <person name="Raley C."/>
            <person name="Palmer J.M."/>
            <person name="Garnica D."/>
            <person name="Upadhyaya N."/>
            <person name="Rathjen J."/>
            <person name="Taylor J.M."/>
            <person name="Park R.F."/>
            <person name="Dodds P.N."/>
            <person name="Hirsch C.D."/>
            <person name="Kianian S.F."/>
            <person name="Figueroa M."/>
        </authorList>
    </citation>
    <scope>NUCLEOTIDE SEQUENCE [LARGE SCALE GENOMIC DNA]</scope>
    <source>
        <strain evidence="2">12SD80</strain>
    </source>
</reference>
<comment type="caution">
    <text evidence="2">The sequence shown here is derived from an EMBL/GenBank/DDBJ whole genome shotgun (WGS) entry which is preliminary data.</text>
</comment>
<feature type="coiled-coil region" evidence="1">
    <location>
        <begin position="131"/>
        <end position="160"/>
    </location>
</feature>
<evidence type="ECO:0000313" key="3">
    <source>
        <dbReference type="Proteomes" id="UP000235392"/>
    </source>
</evidence>
<protein>
    <submittedName>
        <fullName evidence="2">Uncharacterized protein</fullName>
    </submittedName>
</protein>
<keyword evidence="1" id="KW-0175">Coiled coil</keyword>
<accession>A0A2N5TXN6</accession>
<gene>
    <name evidence="2" type="ORF">PCASD_19777</name>
</gene>
<dbReference type="EMBL" id="PGCI01000304">
    <property type="protein sequence ID" value="PLW30263.1"/>
    <property type="molecule type" value="Genomic_DNA"/>
</dbReference>
<name>A0A2N5TXN6_9BASI</name>